<dbReference type="InterPro" id="IPR029062">
    <property type="entry name" value="Class_I_gatase-like"/>
</dbReference>
<dbReference type="PANTHER" id="PTHR36175:SF1">
    <property type="entry name" value="CYANOPHYCINASE"/>
    <property type="match status" value="1"/>
</dbReference>
<comment type="caution">
    <text evidence="5">The sequence shown here is derived from an EMBL/GenBank/DDBJ whole genome shotgun (WGS) entry which is preliminary data.</text>
</comment>
<reference evidence="5 6" key="1">
    <citation type="submission" date="2024-08" db="EMBL/GenBank/DDBJ databases">
        <title>Two novel Cytobacillus novel species.</title>
        <authorList>
            <person name="Liu G."/>
        </authorList>
    </citation>
    <scope>NUCLEOTIDE SEQUENCE [LARGE SCALE GENOMIC DNA]</scope>
    <source>
        <strain evidence="5 6">FJAT-53684</strain>
    </source>
</reference>
<sequence length="219" mass="24519">MSKHLFLFGGSPPFTIKIAKQFVKLASKVDAPVSILLVERKGWEEYMPKYTRLLEELGLNKFTFLPLPSTPIEQVIYSIKNSSGLIIGGGNTNLYADYIVDTEISKSIMESYESGIPVAGFSAGALICPTWCIISPKDSVNCEFQQRKGLGLIPNVLIAVHFSQWNDEDHLRYAISKFKNHLNFGIDEETGIYFLNGIVEASEGYGVYTIENENLIRVR</sequence>
<evidence type="ECO:0000256" key="2">
    <source>
        <dbReference type="ARBA" id="ARBA00022670"/>
    </source>
</evidence>
<dbReference type="InterPro" id="IPR005320">
    <property type="entry name" value="Peptidase_S51"/>
</dbReference>
<evidence type="ECO:0000256" key="4">
    <source>
        <dbReference type="ARBA" id="ARBA00022825"/>
    </source>
</evidence>
<keyword evidence="6" id="KW-1185">Reference proteome</keyword>
<name>A0ABW6JV17_9BACI</name>
<evidence type="ECO:0000313" key="6">
    <source>
        <dbReference type="Proteomes" id="UP001601058"/>
    </source>
</evidence>
<dbReference type="CDD" id="cd03129">
    <property type="entry name" value="GAT1_Peptidase_E_like"/>
    <property type="match status" value="1"/>
</dbReference>
<evidence type="ECO:0000256" key="3">
    <source>
        <dbReference type="ARBA" id="ARBA00022801"/>
    </source>
</evidence>
<dbReference type="SUPFAM" id="SSF52317">
    <property type="entry name" value="Class I glutamine amidotransferase-like"/>
    <property type="match status" value="1"/>
</dbReference>
<dbReference type="RefSeq" id="WP_389216322.1">
    <property type="nucleotide sequence ID" value="NZ_JBIACJ010000002.1"/>
</dbReference>
<organism evidence="5 6">
    <name type="scientific">Cytobacillus mangrovibacter</name>
    <dbReference type="NCBI Taxonomy" id="3299024"/>
    <lineage>
        <taxon>Bacteria</taxon>
        <taxon>Bacillati</taxon>
        <taxon>Bacillota</taxon>
        <taxon>Bacilli</taxon>
        <taxon>Bacillales</taxon>
        <taxon>Bacillaceae</taxon>
        <taxon>Cytobacillus</taxon>
    </lineage>
</organism>
<dbReference type="PANTHER" id="PTHR36175">
    <property type="entry name" value="CYANOPHYCINASE"/>
    <property type="match status" value="1"/>
</dbReference>
<keyword evidence="3" id="KW-0378">Hydrolase</keyword>
<keyword evidence="4" id="KW-0720">Serine protease</keyword>
<proteinExistence type="inferred from homology"/>
<dbReference type="Gene3D" id="3.40.50.880">
    <property type="match status" value="1"/>
</dbReference>
<gene>
    <name evidence="5" type="ORF">ACFYKT_05005</name>
</gene>
<evidence type="ECO:0000313" key="5">
    <source>
        <dbReference type="EMBL" id="MFE8695719.1"/>
    </source>
</evidence>
<dbReference type="Pfam" id="PF03575">
    <property type="entry name" value="Peptidase_S51"/>
    <property type="match status" value="1"/>
</dbReference>
<dbReference type="Proteomes" id="UP001601058">
    <property type="component" value="Unassembled WGS sequence"/>
</dbReference>
<evidence type="ECO:0000256" key="1">
    <source>
        <dbReference type="ARBA" id="ARBA00006534"/>
    </source>
</evidence>
<dbReference type="EMBL" id="JBIACJ010000002">
    <property type="protein sequence ID" value="MFE8695719.1"/>
    <property type="molecule type" value="Genomic_DNA"/>
</dbReference>
<accession>A0ABW6JV17</accession>
<comment type="similarity">
    <text evidence="1">Belongs to the peptidase S51 family.</text>
</comment>
<protein>
    <submittedName>
        <fullName evidence="5">Type 1 glutamine amidotransferase-like domain-containing protein</fullName>
    </submittedName>
</protein>
<keyword evidence="2" id="KW-0645">Protease</keyword>